<feature type="compositionally biased region" description="Basic and acidic residues" evidence="4">
    <location>
        <begin position="1104"/>
        <end position="1142"/>
    </location>
</feature>
<feature type="domain" description="RRM" evidence="5">
    <location>
        <begin position="1143"/>
        <end position="1220"/>
    </location>
</feature>
<feature type="compositionally biased region" description="Basic and acidic residues" evidence="4">
    <location>
        <begin position="590"/>
        <end position="603"/>
    </location>
</feature>
<evidence type="ECO:0000256" key="1">
    <source>
        <dbReference type="ARBA" id="ARBA00022737"/>
    </source>
</evidence>
<evidence type="ECO:0000256" key="3">
    <source>
        <dbReference type="PROSITE-ProRule" id="PRU00176"/>
    </source>
</evidence>
<accession>A0A8S3YE82</accession>
<proteinExistence type="predicted"/>
<evidence type="ECO:0000256" key="4">
    <source>
        <dbReference type="SAM" id="MobiDB-lite"/>
    </source>
</evidence>
<dbReference type="SMART" id="SM00360">
    <property type="entry name" value="RRM"/>
    <property type="match status" value="5"/>
</dbReference>
<feature type="compositionally biased region" description="Basic and acidic residues" evidence="4">
    <location>
        <begin position="535"/>
        <end position="564"/>
    </location>
</feature>
<feature type="compositionally biased region" description="Basic and acidic residues" evidence="4">
    <location>
        <begin position="612"/>
        <end position="643"/>
    </location>
</feature>
<dbReference type="Pfam" id="PF00076">
    <property type="entry name" value="RRM_1"/>
    <property type="match status" value="4"/>
</dbReference>
<evidence type="ECO:0000259" key="5">
    <source>
        <dbReference type="PROSITE" id="PS50102"/>
    </source>
</evidence>
<feature type="domain" description="RRM" evidence="5">
    <location>
        <begin position="1456"/>
        <end position="1542"/>
    </location>
</feature>
<dbReference type="CDD" id="cd12254">
    <property type="entry name" value="RRM_hnRNPH_ESRPs_RBM12_like"/>
    <property type="match status" value="3"/>
</dbReference>
<dbReference type="InterPro" id="IPR050666">
    <property type="entry name" value="ESRP"/>
</dbReference>
<feature type="region of interest" description="Disordered" evidence="4">
    <location>
        <begin position="1224"/>
        <end position="1246"/>
    </location>
</feature>
<feature type="region of interest" description="Disordered" evidence="4">
    <location>
        <begin position="423"/>
        <end position="1142"/>
    </location>
</feature>
<evidence type="ECO:0000313" key="6">
    <source>
        <dbReference type="EMBL" id="CAG5115589.1"/>
    </source>
</evidence>
<keyword evidence="2 3" id="KW-0694">RNA-binding</keyword>
<dbReference type="Gene3D" id="3.30.70.330">
    <property type="match status" value="5"/>
</dbReference>
<feature type="compositionally biased region" description="Basic and acidic residues" evidence="4">
    <location>
        <begin position="709"/>
        <end position="724"/>
    </location>
</feature>
<feature type="compositionally biased region" description="Polar residues" evidence="4">
    <location>
        <begin position="121"/>
        <end position="136"/>
    </location>
</feature>
<feature type="domain" description="RRM" evidence="5">
    <location>
        <begin position="3"/>
        <end position="76"/>
    </location>
</feature>
<dbReference type="SUPFAM" id="SSF54928">
    <property type="entry name" value="RNA-binding domain, RBD"/>
    <property type="match status" value="4"/>
</dbReference>
<comment type="caution">
    <text evidence="6">The sequence shown here is derived from an EMBL/GenBank/DDBJ whole genome shotgun (WGS) entry which is preliminary data.</text>
</comment>
<feature type="compositionally biased region" description="Basic and acidic residues" evidence="4">
    <location>
        <begin position="788"/>
        <end position="798"/>
    </location>
</feature>
<feature type="domain" description="RRM" evidence="5">
    <location>
        <begin position="1632"/>
        <end position="1708"/>
    </location>
</feature>
<name>A0A8S3YE82_9EUPU</name>
<feature type="region of interest" description="Disordered" evidence="4">
    <location>
        <begin position="85"/>
        <end position="142"/>
    </location>
</feature>
<dbReference type="CDD" id="cd12510">
    <property type="entry name" value="RRM1_RBM12_like"/>
    <property type="match status" value="1"/>
</dbReference>
<dbReference type="PANTHER" id="PTHR13976">
    <property type="entry name" value="HETEROGENEOUS NUCLEAR RIBONUCLEOPROTEIN-RELATED"/>
    <property type="match status" value="1"/>
</dbReference>
<feature type="domain" description="RRM" evidence="5">
    <location>
        <begin position="1256"/>
        <end position="1335"/>
    </location>
</feature>
<organism evidence="6 7">
    <name type="scientific">Candidula unifasciata</name>
    <dbReference type="NCBI Taxonomy" id="100452"/>
    <lineage>
        <taxon>Eukaryota</taxon>
        <taxon>Metazoa</taxon>
        <taxon>Spiralia</taxon>
        <taxon>Lophotrochozoa</taxon>
        <taxon>Mollusca</taxon>
        <taxon>Gastropoda</taxon>
        <taxon>Heterobranchia</taxon>
        <taxon>Euthyneura</taxon>
        <taxon>Panpulmonata</taxon>
        <taxon>Eupulmonata</taxon>
        <taxon>Stylommatophora</taxon>
        <taxon>Helicina</taxon>
        <taxon>Helicoidea</taxon>
        <taxon>Geomitridae</taxon>
        <taxon>Candidula</taxon>
    </lineage>
</organism>
<sequence>MSVIIRLQGLPWSASAMNIRHFFAGLNIPAGGVHIIGGEGGDAFIAFSSDDDARMAMKKNSCPLNGTPVQLFLSSKAEMQSVIDAARAGSSSTTAAPTTPASVTPQSLPPTPAQQQPRQPFSNTSTFPVDNQNPSNGVFAGQQMNDFGQQMQQGQYSRGDWQGFQSYGARMDEQGQPMPNQFMYNQRGPGNQADGRFPSGQGGQGGLDRAPFGNLQQGGQFHDTSGMVPQTGSASMGMGGMYPGADVSVVDPLTQKQTAFGDQIGGRPENIPAASFDNTSLLGNMGRGQGSFPGQLGIGPNRNAFNAGMGKPTPGMDVPGGLLGRMPLGDEPLGRTNLMDDKSFADPMDSMGQSDKFINPLKGESGLAGPDGRKADMMGWGDGQSEVRFQAGHQKMFEPGIHGEKPMINRDNLLDPDGRPFQQFPFRGDPDRGRMNRGLEGPERADPLIDPSTNRLMDRQDRAPSFPGRDVRTGSRFSAAAEPEGRFPADRLPDRFSSERIQPDDMPSTKYPPDNEPQTGAGDIRGHGQFPPVRGRFDDVRYPVDDRSFPPEERFPGDDRRLPIREPGFAAEGDRFPEGDRKFPPGRGFLPDERRHMMDERRFPPGPGARRFPAEEGRFPPDERIGMNPDRMRPDEFPGRRPADNSFAPDDSQFRDREEEPRSRDPYGRGRRGMDDRFPHGGRPDHRPGFRDFEEGEEPRRFPPGPRFPPERPFRGEEGKEDFRAPPAALGERRARVSRWDREQQLDDWQEEGDAYPRPVGPRPPIAEKADFAGVPPEDAGLDEPMDMDQRGGRDHIPGRGGPLEGRRPPLLEGRGGARPHFDVDGRRGPGMEGFRAPLMEGRGHPGEGMRGRGIEGMRGRGMDGMRGRGFDGRGGPGVEGRRGPGIPSLMEENSFDYGHGSLARGRPGPGDVEEDEEFDEPLDYDNRFPGPAARGGMFERPPRGRGEPFFNRGRPGPPFGRGRGLDMDRRFEDSGPDGRMSMDVDARNVGGRPDGPPLRPGFGDKIPDFSVKPGSGKGLLGDAPVIERPVIAKPEPEKKEVAADAFKRDLDNRSARRSDDRDRDNRSSDRRGRDREDRRSGERERSRYKYERDRSDRRRSRSRERGGRDNDGRRSRERSSSNKQDSEVSKSDGQTKNEPKKRCIHLRNLPITAAYKDIKKFLQPLDVPFDGLKMINDKQGKPAGEAFLQFRHHEDASRAFRRHGERLYGKIVSISLCTDEEFSAAGDSSPANKKDTTAPAAAEGQKSEKVEKLRYITQLKNLPLNITKQDIVQFFRGLTVENNNEAVYIEYDQTGVATGNGIVEFKTDFDYKKALTKDGSLLGTVAVRVFPGKAEEADALKQKQLEMLQRAALRNATGPRMMQPGLPGQPPRAQGPPPRLQGQPPRPQGPPQRLAGPPGQMPRPQGQQPRPPGQPRPPLMGPRPGMGPQQPPAATSPGQGNQNRATTPSDSSETVCVHIQGLPLLATPQDIREFFSDCQIAMRGINIAHDSRGKPLGEGFVEFKFKSDFEKAIKKDKTSLGRHIVAVKPIGKKEMVERLDNARGVPVQQSGQGQTPDDQHKPQNQNPAQSGEKQQAPQTPQQGPPAGQNSQGQKPNTPGSGPSPSAPAQGAPVAPGGSKSIPPGVLNKSWYYVRCQNFPPDITIAEILTFFQGLRPIGESIRLHYSSDGKPTGNAVVGFGSSDEAQKALRQLNMKVCRQNIVTLHPA</sequence>
<feature type="compositionally biased region" description="Polar residues" evidence="4">
    <location>
        <begin position="1437"/>
        <end position="1455"/>
    </location>
</feature>
<feature type="region of interest" description="Disordered" evidence="4">
    <location>
        <begin position="1545"/>
        <end position="1621"/>
    </location>
</feature>
<feature type="compositionally biased region" description="Basic and acidic residues" evidence="4">
    <location>
        <begin position="842"/>
        <end position="872"/>
    </location>
</feature>
<feature type="compositionally biased region" description="Basic and acidic residues" evidence="4">
    <location>
        <begin position="820"/>
        <end position="830"/>
    </location>
</feature>
<feature type="compositionally biased region" description="Basic and acidic residues" evidence="4">
    <location>
        <begin position="1035"/>
        <end position="1097"/>
    </location>
</feature>
<reference evidence="6" key="1">
    <citation type="submission" date="2021-04" db="EMBL/GenBank/DDBJ databases">
        <authorList>
            <consortium name="Molecular Ecology Group"/>
        </authorList>
    </citation>
    <scope>NUCLEOTIDE SEQUENCE</scope>
</reference>
<dbReference type="InterPro" id="IPR012677">
    <property type="entry name" value="Nucleotide-bd_a/b_plait_sf"/>
</dbReference>
<dbReference type="EMBL" id="CAJHNH020000136">
    <property type="protein sequence ID" value="CAG5115589.1"/>
    <property type="molecule type" value="Genomic_DNA"/>
</dbReference>
<dbReference type="OrthoDB" id="2588702at2759"/>
<dbReference type="Proteomes" id="UP000678393">
    <property type="component" value="Unassembled WGS sequence"/>
</dbReference>
<protein>
    <recommendedName>
        <fullName evidence="5">RRM domain-containing protein</fullName>
    </recommendedName>
</protein>
<feature type="compositionally biased region" description="Low complexity" evidence="4">
    <location>
        <begin position="1575"/>
        <end position="1589"/>
    </location>
</feature>
<keyword evidence="7" id="KW-1185">Reference proteome</keyword>
<feature type="compositionally biased region" description="Pro residues" evidence="4">
    <location>
        <begin position="1368"/>
        <end position="1391"/>
    </location>
</feature>
<feature type="region of interest" description="Disordered" evidence="4">
    <location>
        <begin position="1359"/>
        <end position="1455"/>
    </location>
</feature>
<feature type="compositionally biased region" description="Basic and acidic residues" evidence="4">
    <location>
        <begin position="652"/>
        <end position="701"/>
    </location>
</feature>
<feature type="compositionally biased region" description="Basic and acidic residues" evidence="4">
    <location>
        <begin position="483"/>
        <end position="503"/>
    </location>
</feature>
<dbReference type="InterPro" id="IPR035979">
    <property type="entry name" value="RBD_domain_sf"/>
</dbReference>
<feature type="compositionally biased region" description="Low complexity" evidence="4">
    <location>
        <begin position="1392"/>
        <end position="1409"/>
    </location>
</feature>
<feature type="compositionally biased region" description="Acidic residues" evidence="4">
    <location>
        <begin position="912"/>
        <end position="924"/>
    </location>
</feature>
<feature type="compositionally biased region" description="Basic and acidic residues" evidence="4">
    <location>
        <begin position="731"/>
        <end position="745"/>
    </location>
</feature>
<gene>
    <name evidence="6" type="ORF">CUNI_LOCUS1147</name>
</gene>
<feature type="compositionally biased region" description="Low complexity" evidence="4">
    <location>
        <begin position="1599"/>
        <end position="1619"/>
    </location>
</feature>
<evidence type="ECO:0000313" key="7">
    <source>
        <dbReference type="Proteomes" id="UP000678393"/>
    </source>
</evidence>
<feature type="compositionally biased region" description="Polar residues" evidence="4">
    <location>
        <begin position="1548"/>
        <end position="1574"/>
    </location>
</feature>
<feature type="compositionally biased region" description="Basic and acidic residues" evidence="4">
    <location>
        <begin position="964"/>
        <end position="974"/>
    </location>
</feature>
<dbReference type="InterPro" id="IPR000504">
    <property type="entry name" value="RRM_dom"/>
</dbReference>
<dbReference type="GO" id="GO:0003723">
    <property type="term" value="F:RNA binding"/>
    <property type="evidence" value="ECO:0007669"/>
    <property type="project" value="UniProtKB-UniRule"/>
</dbReference>
<feature type="compositionally biased region" description="Basic and acidic residues" evidence="4">
    <location>
        <begin position="572"/>
        <end position="583"/>
    </location>
</feature>
<dbReference type="PROSITE" id="PS50102">
    <property type="entry name" value="RRM"/>
    <property type="match status" value="5"/>
</dbReference>
<feature type="compositionally biased region" description="Pro residues" evidence="4">
    <location>
        <begin position="1410"/>
        <end position="1422"/>
    </location>
</feature>
<evidence type="ECO:0000256" key="2">
    <source>
        <dbReference type="ARBA" id="ARBA00022884"/>
    </source>
</evidence>
<keyword evidence="1" id="KW-0677">Repeat</keyword>
<feature type="compositionally biased region" description="Low complexity" evidence="4">
    <location>
        <begin position="85"/>
        <end position="106"/>
    </location>
</feature>